<keyword evidence="2" id="KW-1185">Reference proteome</keyword>
<name>A0A089P0G3_9HYPH</name>
<dbReference type="AlphaFoldDB" id="A0A089P0G3"/>
<protein>
    <submittedName>
        <fullName evidence="1">Protein of unassigned function</fullName>
    </submittedName>
</protein>
<dbReference type="eggNOG" id="ENOG50310D9">
    <property type="taxonomic scope" value="Bacteria"/>
</dbReference>
<proteinExistence type="predicted"/>
<evidence type="ECO:0000313" key="2">
    <source>
        <dbReference type="Proteomes" id="UP000029492"/>
    </source>
</evidence>
<dbReference type="Proteomes" id="UP000029492">
    <property type="component" value="Chromosome"/>
</dbReference>
<organism evidence="1 2">
    <name type="scientific">Methylobacterium oryzae CBMB20</name>
    <dbReference type="NCBI Taxonomy" id="693986"/>
    <lineage>
        <taxon>Bacteria</taxon>
        <taxon>Pseudomonadati</taxon>
        <taxon>Pseudomonadota</taxon>
        <taxon>Alphaproteobacteria</taxon>
        <taxon>Hyphomicrobiales</taxon>
        <taxon>Methylobacteriaceae</taxon>
        <taxon>Methylobacterium</taxon>
    </lineage>
</organism>
<gene>
    <name evidence="1" type="ORF">MOC_5971</name>
</gene>
<dbReference type="HOGENOM" id="CLU_2585691_0_0_5"/>
<dbReference type="EMBL" id="CP003811">
    <property type="protein sequence ID" value="AIQ93726.1"/>
    <property type="molecule type" value="Genomic_DNA"/>
</dbReference>
<evidence type="ECO:0000313" key="1">
    <source>
        <dbReference type="EMBL" id="AIQ93726.1"/>
    </source>
</evidence>
<dbReference type="KEGG" id="mor:MOC_5971"/>
<sequence>MLNFVLGTVAGGLIACVLTIAAARQPEVQTRLGLIPVPAHTTLAAVTKPAEPDCGRRTEPAPKVGSQDMLFNRQRFWSVAP</sequence>
<reference evidence="1 2" key="1">
    <citation type="journal article" date="2014" name="PLoS ONE">
        <title>Genome Information of Methylobacterium oryzae, a Plant-Probiotic Methylotroph in the Phyllosphere.</title>
        <authorList>
            <person name="Kwak M.J."/>
            <person name="Jeong H."/>
            <person name="Madhaiyan M."/>
            <person name="Lee Y."/>
            <person name="Sa T.M."/>
            <person name="Oh T.K."/>
            <person name="Kim J.F."/>
        </authorList>
    </citation>
    <scope>NUCLEOTIDE SEQUENCE [LARGE SCALE GENOMIC DNA]</scope>
    <source>
        <strain evidence="1 2">CBMB20</strain>
    </source>
</reference>
<accession>A0A089P0G3</accession>